<protein>
    <recommendedName>
        <fullName evidence="8">Rhodopsin domain-containing protein</fullName>
    </recommendedName>
</protein>
<dbReference type="Pfam" id="PF20684">
    <property type="entry name" value="Fung_rhodopsin"/>
    <property type="match status" value="1"/>
</dbReference>
<dbReference type="GO" id="GO:0016020">
    <property type="term" value="C:membrane"/>
    <property type="evidence" value="ECO:0007669"/>
    <property type="project" value="UniProtKB-SubCell"/>
</dbReference>
<evidence type="ECO:0000256" key="7">
    <source>
        <dbReference type="SAM" id="Phobius"/>
    </source>
</evidence>
<evidence type="ECO:0000256" key="2">
    <source>
        <dbReference type="ARBA" id="ARBA00022692"/>
    </source>
</evidence>
<comment type="caution">
    <text evidence="9">The sequence shown here is derived from an EMBL/GenBank/DDBJ whole genome shotgun (WGS) entry which is preliminary data.</text>
</comment>
<evidence type="ECO:0000256" key="3">
    <source>
        <dbReference type="ARBA" id="ARBA00022989"/>
    </source>
</evidence>
<dbReference type="Proteomes" id="UP000572817">
    <property type="component" value="Unassembled WGS sequence"/>
</dbReference>
<feature type="transmembrane region" description="Helical" evidence="7">
    <location>
        <begin position="135"/>
        <end position="162"/>
    </location>
</feature>
<dbReference type="PANTHER" id="PTHR33048:SF2">
    <property type="entry name" value="SRPK"/>
    <property type="match status" value="1"/>
</dbReference>
<reference evidence="9" key="1">
    <citation type="submission" date="2020-04" db="EMBL/GenBank/DDBJ databases">
        <title>Genome Assembly and Annotation of Botryosphaeria dothidea sdau 11-99, a Latent Pathogen of Apple Fruit Ring Rot in China.</title>
        <authorList>
            <person name="Yu C."/>
            <person name="Diao Y."/>
            <person name="Lu Q."/>
            <person name="Zhao J."/>
            <person name="Cui S."/>
            <person name="Peng C."/>
            <person name="He B."/>
            <person name="Liu H."/>
        </authorList>
    </citation>
    <scope>NUCLEOTIDE SEQUENCE [LARGE SCALE GENOMIC DNA]</scope>
    <source>
        <strain evidence="9">Sdau11-99</strain>
    </source>
</reference>
<comment type="similarity">
    <text evidence="5">Belongs to the SAT4 family.</text>
</comment>
<sequence>MAPLPAAAVEPITEMWTLYAFGTVVIFLRVFCRWRLVGIFNFKPDDYLVLLAWAVYTSITVMAHIFIIEVGGKHTSLLTPEQRKLVPVSERPMWEYGSKLFMAGQITYVAIVWILKLNMLFFYQRVVRGLWVEKFIYPAMGLVLAAGSVIVLLFALVCRPFGHLFQVYPDPGEYCVPQNTIFFYSILALNLTTDLVIVLIPIPVIGPLKLSLLRRIGLYLLFGLGAFCMVAAILRIVFVFGLKRGDIAAMWTLREDFVAIFVGQAPMIRPIFGRKFWQGGYATGTGDGGYHNDRSGHELRSNPESKSGGFGGSRPGKKPDPYSVTQIASESQEEIVRQSSSDSAKGGARMVVTVQKTVDVESVDSGGREPEPRVERWV</sequence>
<evidence type="ECO:0000256" key="5">
    <source>
        <dbReference type="ARBA" id="ARBA00038359"/>
    </source>
</evidence>
<dbReference type="AlphaFoldDB" id="A0A8H4ISE4"/>
<evidence type="ECO:0000256" key="6">
    <source>
        <dbReference type="SAM" id="MobiDB-lite"/>
    </source>
</evidence>
<dbReference type="OrthoDB" id="2988756at2759"/>
<feature type="transmembrane region" description="Helical" evidence="7">
    <location>
        <begin position="16"/>
        <end position="36"/>
    </location>
</feature>
<evidence type="ECO:0000259" key="8">
    <source>
        <dbReference type="Pfam" id="PF20684"/>
    </source>
</evidence>
<feature type="transmembrane region" description="Helical" evidence="7">
    <location>
        <begin position="182"/>
        <end position="206"/>
    </location>
</feature>
<feature type="transmembrane region" description="Helical" evidence="7">
    <location>
        <begin position="100"/>
        <end position="123"/>
    </location>
</feature>
<proteinExistence type="inferred from homology"/>
<evidence type="ECO:0000313" key="9">
    <source>
        <dbReference type="EMBL" id="KAF4305542.1"/>
    </source>
</evidence>
<name>A0A8H4ISE4_9PEZI</name>
<comment type="subcellular location">
    <subcellularLocation>
        <location evidence="1">Membrane</location>
        <topology evidence="1">Multi-pass membrane protein</topology>
    </subcellularLocation>
</comment>
<evidence type="ECO:0000256" key="4">
    <source>
        <dbReference type="ARBA" id="ARBA00023136"/>
    </source>
</evidence>
<feature type="compositionally biased region" description="Basic and acidic residues" evidence="6">
    <location>
        <begin position="290"/>
        <end position="303"/>
    </location>
</feature>
<dbReference type="InterPro" id="IPR052337">
    <property type="entry name" value="SAT4-like"/>
</dbReference>
<feature type="transmembrane region" description="Helical" evidence="7">
    <location>
        <begin position="218"/>
        <end position="242"/>
    </location>
</feature>
<dbReference type="InterPro" id="IPR049326">
    <property type="entry name" value="Rhodopsin_dom_fungi"/>
</dbReference>
<keyword evidence="10" id="KW-1185">Reference proteome</keyword>
<feature type="region of interest" description="Disordered" evidence="6">
    <location>
        <begin position="288"/>
        <end position="378"/>
    </location>
</feature>
<evidence type="ECO:0000313" key="10">
    <source>
        <dbReference type="Proteomes" id="UP000572817"/>
    </source>
</evidence>
<feature type="domain" description="Rhodopsin" evidence="8">
    <location>
        <begin position="28"/>
        <end position="273"/>
    </location>
</feature>
<organism evidence="9 10">
    <name type="scientific">Botryosphaeria dothidea</name>
    <dbReference type="NCBI Taxonomy" id="55169"/>
    <lineage>
        <taxon>Eukaryota</taxon>
        <taxon>Fungi</taxon>
        <taxon>Dikarya</taxon>
        <taxon>Ascomycota</taxon>
        <taxon>Pezizomycotina</taxon>
        <taxon>Dothideomycetes</taxon>
        <taxon>Dothideomycetes incertae sedis</taxon>
        <taxon>Botryosphaeriales</taxon>
        <taxon>Botryosphaeriaceae</taxon>
        <taxon>Botryosphaeria</taxon>
    </lineage>
</organism>
<feature type="transmembrane region" description="Helical" evidence="7">
    <location>
        <begin position="48"/>
        <end position="68"/>
    </location>
</feature>
<keyword evidence="2 7" id="KW-0812">Transmembrane</keyword>
<gene>
    <name evidence="9" type="ORF">GTA08_BOTSDO06383</name>
</gene>
<keyword evidence="4 7" id="KW-0472">Membrane</keyword>
<dbReference type="PANTHER" id="PTHR33048">
    <property type="entry name" value="PTH11-LIKE INTEGRAL MEMBRANE PROTEIN (AFU_ORTHOLOGUE AFUA_5G11245)"/>
    <property type="match status" value="1"/>
</dbReference>
<dbReference type="EMBL" id="WWBZ02000040">
    <property type="protein sequence ID" value="KAF4305542.1"/>
    <property type="molecule type" value="Genomic_DNA"/>
</dbReference>
<keyword evidence="3 7" id="KW-1133">Transmembrane helix</keyword>
<accession>A0A8H4ISE4</accession>
<evidence type="ECO:0000256" key="1">
    <source>
        <dbReference type="ARBA" id="ARBA00004141"/>
    </source>
</evidence>
<feature type="compositionally biased region" description="Basic and acidic residues" evidence="6">
    <location>
        <begin position="366"/>
        <end position="378"/>
    </location>
</feature>